<evidence type="ECO:0000313" key="1">
    <source>
        <dbReference type="EMBL" id="KAK6297655.1"/>
    </source>
</evidence>
<evidence type="ECO:0008006" key="3">
    <source>
        <dbReference type="Google" id="ProtNLM"/>
    </source>
</evidence>
<dbReference type="Proteomes" id="UP001356427">
    <property type="component" value="Unassembled WGS sequence"/>
</dbReference>
<evidence type="ECO:0000313" key="2">
    <source>
        <dbReference type="Proteomes" id="UP001356427"/>
    </source>
</evidence>
<organism evidence="1 2">
    <name type="scientific">Coregonus suidteri</name>
    <dbReference type="NCBI Taxonomy" id="861788"/>
    <lineage>
        <taxon>Eukaryota</taxon>
        <taxon>Metazoa</taxon>
        <taxon>Chordata</taxon>
        <taxon>Craniata</taxon>
        <taxon>Vertebrata</taxon>
        <taxon>Euteleostomi</taxon>
        <taxon>Actinopterygii</taxon>
        <taxon>Neopterygii</taxon>
        <taxon>Teleostei</taxon>
        <taxon>Protacanthopterygii</taxon>
        <taxon>Salmoniformes</taxon>
        <taxon>Salmonidae</taxon>
        <taxon>Coregoninae</taxon>
        <taxon>Coregonus</taxon>
    </lineage>
</organism>
<reference evidence="1 2" key="1">
    <citation type="submission" date="2021-04" db="EMBL/GenBank/DDBJ databases">
        <authorList>
            <person name="De Guttry C."/>
            <person name="Zahm M."/>
            <person name="Klopp C."/>
            <person name="Cabau C."/>
            <person name="Louis A."/>
            <person name="Berthelot C."/>
            <person name="Parey E."/>
            <person name="Roest Crollius H."/>
            <person name="Montfort J."/>
            <person name="Robinson-Rechavi M."/>
            <person name="Bucao C."/>
            <person name="Bouchez O."/>
            <person name="Gislard M."/>
            <person name="Lluch J."/>
            <person name="Milhes M."/>
            <person name="Lampietro C."/>
            <person name="Lopez Roques C."/>
            <person name="Donnadieu C."/>
            <person name="Braasch I."/>
            <person name="Desvignes T."/>
            <person name="Postlethwait J."/>
            <person name="Bobe J."/>
            <person name="Wedekind C."/>
            <person name="Guiguen Y."/>
        </authorList>
    </citation>
    <scope>NUCLEOTIDE SEQUENCE [LARGE SCALE GENOMIC DNA]</scope>
    <source>
        <strain evidence="1">Cs_M1</strain>
        <tissue evidence="1">Blood</tissue>
    </source>
</reference>
<sequence length="155" mass="17191">MSSSSPVTDIKPDRPVTLRCSLHTLNGPGRCAPGMGQDVSLSWLRVDEADTGLIEAGTNLQGDSRYQVTQLSYCDITLNMTLQREDNNRKWRCQLTGKVETFLDFTVTFPGTSNVVELPINRIMLFLALTVMAAIVTIHTTRKEASGIELQVMEE</sequence>
<dbReference type="EMBL" id="JAGTTL010000031">
    <property type="protein sequence ID" value="KAK6297655.1"/>
    <property type="molecule type" value="Genomic_DNA"/>
</dbReference>
<accession>A0AAN8L4K1</accession>
<protein>
    <recommendedName>
        <fullName evidence="3">Ig-like domain-containing protein</fullName>
    </recommendedName>
</protein>
<dbReference type="AlphaFoldDB" id="A0AAN8L4K1"/>
<name>A0AAN8L4K1_9TELE</name>
<proteinExistence type="predicted"/>
<comment type="caution">
    <text evidence="1">The sequence shown here is derived from an EMBL/GenBank/DDBJ whole genome shotgun (WGS) entry which is preliminary data.</text>
</comment>
<keyword evidence="2" id="KW-1185">Reference proteome</keyword>
<gene>
    <name evidence="1" type="ORF">J4Q44_G00322380</name>
</gene>